<organism evidence="1 2">
    <name type="scientific">Rhabdobacter roseus</name>
    <dbReference type="NCBI Taxonomy" id="1655419"/>
    <lineage>
        <taxon>Bacteria</taxon>
        <taxon>Pseudomonadati</taxon>
        <taxon>Bacteroidota</taxon>
        <taxon>Cytophagia</taxon>
        <taxon>Cytophagales</taxon>
        <taxon>Cytophagaceae</taxon>
        <taxon>Rhabdobacter</taxon>
    </lineage>
</organism>
<evidence type="ECO:0000313" key="2">
    <source>
        <dbReference type="Proteomes" id="UP000557307"/>
    </source>
</evidence>
<comment type="caution">
    <text evidence="1">The sequence shown here is derived from an EMBL/GenBank/DDBJ whole genome shotgun (WGS) entry which is preliminary data.</text>
</comment>
<sequence>MVGFCLSMIQDDPQKVFRQRMEKPGGGSLANLTLQMAQSFLGTAYVSHTLEGNPTEQLVCRFDGLDCTTLVETSVALAVAKKHHMKYDGFRQELTQLRYRHGQINGYASRLHYFVDWLYHNQQRGRVEDITARLGGIPYHKNIHFMTSHAELYPALSSEETWRELKLIEEEINARAHYYIPQVEVRKVEPLLKEGDIVGITSSVEGLDCNHQGIITKIGERAFLVHASTDAKKVILSPRPLAEYVASIKRHTGIIVLRIPDE</sequence>
<proteinExistence type="predicted"/>
<dbReference type="RefSeq" id="WP_184172653.1">
    <property type="nucleotide sequence ID" value="NZ_JACHGF010000002.1"/>
</dbReference>
<evidence type="ECO:0000313" key="1">
    <source>
        <dbReference type="EMBL" id="MBB5283338.1"/>
    </source>
</evidence>
<dbReference type="InterPro" id="IPR038765">
    <property type="entry name" value="Papain-like_cys_pep_sf"/>
</dbReference>
<reference evidence="1 2" key="1">
    <citation type="submission" date="2020-08" db="EMBL/GenBank/DDBJ databases">
        <title>Genomic Encyclopedia of Type Strains, Phase IV (KMG-IV): sequencing the most valuable type-strain genomes for metagenomic binning, comparative biology and taxonomic classification.</title>
        <authorList>
            <person name="Goeker M."/>
        </authorList>
    </citation>
    <scope>NUCLEOTIDE SEQUENCE [LARGE SCALE GENOMIC DNA]</scope>
    <source>
        <strain evidence="1 2">DSM 105074</strain>
    </source>
</reference>
<dbReference type="Proteomes" id="UP000557307">
    <property type="component" value="Unassembled WGS sequence"/>
</dbReference>
<dbReference type="AlphaFoldDB" id="A0A840TTI1"/>
<gene>
    <name evidence="1" type="ORF">HNQ92_001464</name>
</gene>
<keyword evidence="2" id="KW-1185">Reference proteome</keyword>
<dbReference type="Gene3D" id="1.10.3670.10">
    <property type="entry name" value="Putative xylanase like domain"/>
    <property type="match status" value="1"/>
</dbReference>
<accession>A0A840TTI1</accession>
<dbReference type="EMBL" id="JACHGF010000002">
    <property type="protein sequence ID" value="MBB5283338.1"/>
    <property type="molecule type" value="Genomic_DNA"/>
</dbReference>
<dbReference type="InterPro" id="IPR010846">
    <property type="entry name" value="AmiA-like"/>
</dbReference>
<name>A0A840TTI1_9BACT</name>
<protein>
    <recommendedName>
        <fullName evidence="3">DUF1460 domain-containing protein</fullName>
    </recommendedName>
</protein>
<dbReference type="Gene3D" id="2.30.260.10">
    <property type="entry name" value="putative xylanase like domain"/>
    <property type="match status" value="1"/>
</dbReference>
<dbReference type="SUPFAM" id="SSF54001">
    <property type="entry name" value="Cysteine proteinases"/>
    <property type="match status" value="1"/>
</dbReference>
<dbReference type="Pfam" id="PF07313">
    <property type="entry name" value="AmiA-like"/>
    <property type="match status" value="1"/>
</dbReference>
<evidence type="ECO:0008006" key="3">
    <source>
        <dbReference type="Google" id="ProtNLM"/>
    </source>
</evidence>